<gene>
    <name evidence="9" type="ORF">CSC2_08840</name>
</gene>
<evidence type="ECO:0000256" key="1">
    <source>
        <dbReference type="ARBA" id="ARBA00004651"/>
    </source>
</evidence>
<feature type="transmembrane region" description="Helical" evidence="8">
    <location>
        <begin position="100"/>
        <end position="117"/>
    </location>
</feature>
<evidence type="ECO:0000256" key="5">
    <source>
        <dbReference type="ARBA" id="ARBA00022692"/>
    </source>
</evidence>
<dbReference type="InterPro" id="IPR052017">
    <property type="entry name" value="TSUP"/>
</dbReference>
<dbReference type="PANTHER" id="PTHR30269:SF23">
    <property type="entry name" value="MEMBRANE TRANSPORTER PROTEIN YDHB-RELATED"/>
    <property type="match status" value="1"/>
</dbReference>
<feature type="transmembrane region" description="Helical" evidence="8">
    <location>
        <begin position="44"/>
        <end position="65"/>
    </location>
</feature>
<feature type="transmembrane region" description="Helical" evidence="8">
    <location>
        <begin position="77"/>
        <end position="94"/>
    </location>
</feature>
<feature type="transmembrane region" description="Helical" evidence="8">
    <location>
        <begin position="203"/>
        <end position="221"/>
    </location>
</feature>
<dbReference type="EMBL" id="BMBA01000001">
    <property type="protein sequence ID" value="GFZ30358.1"/>
    <property type="molecule type" value="Genomic_DNA"/>
</dbReference>
<keyword evidence="7 8" id="KW-0472">Membrane</keyword>
<dbReference type="Proteomes" id="UP000663802">
    <property type="component" value="Unassembled WGS sequence"/>
</dbReference>
<evidence type="ECO:0000256" key="2">
    <source>
        <dbReference type="ARBA" id="ARBA00009142"/>
    </source>
</evidence>
<evidence type="ECO:0000256" key="4">
    <source>
        <dbReference type="ARBA" id="ARBA00022475"/>
    </source>
</evidence>
<evidence type="ECO:0000256" key="8">
    <source>
        <dbReference type="RuleBase" id="RU363041"/>
    </source>
</evidence>
<comment type="caution">
    <text evidence="9">The sequence shown here is derived from an EMBL/GenBank/DDBJ whole genome shotgun (WGS) entry which is preliminary data.</text>
</comment>
<keyword evidence="4 8" id="KW-1003">Cell membrane</keyword>
<keyword evidence="3" id="KW-0813">Transport</keyword>
<feature type="transmembrane region" description="Helical" evidence="8">
    <location>
        <begin position="254"/>
        <end position="272"/>
    </location>
</feature>
<evidence type="ECO:0000256" key="6">
    <source>
        <dbReference type="ARBA" id="ARBA00022989"/>
    </source>
</evidence>
<protein>
    <recommendedName>
        <fullName evidence="8">Probable membrane transporter protein</fullName>
    </recommendedName>
</protein>
<evidence type="ECO:0000256" key="7">
    <source>
        <dbReference type="ARBA" id="ARBA00023136"/>
    </source>
</evidence>
<evidence type="ECO:0000313" key="10">
    <source>
        <dbReference type="Proteomes" id="UP000663802"/>
    </source>
</evidence>
<organism evidence="9 10">
    <name type="scientific">Clostridium zeae</name>
    <dbReference type="NCBI Taxonomy" id="2759022"/>
    <lineage>
        <taxon>Bacteria</taxon>
        <taxon>Bacillati</taxon>
        <taxon>Bacillota</taxon>
        <taxon>Clostridia</taxon>
        <taxon>Eubacteriales</taxon>
        <taxon>Clostridiaceae</taxon>
        <taxon>Clostridium</taxon>
    </lineage>
</organism>
<keyword evidence="6 8" id="KW-1133">Transmembrane helix</keyword>
<keyword evidence="10" id="KW-1185">Reference proteome</keyword>
<accession>A0ABQ1E6K4</accession>
<name>A0ABQ1E6K4_9CLOT</name>
<evidence type="ECO:0000256" key="3">
    <source>
        <dbReference type="ARBA" id="ARBA00022448"/>
    </source>
</evidence>
<keyword evidence="5 8" id="KW-0812">Transmembrane</keyword>
<feature type="transmembrane region" description="Helical" evidence="8">
    <location>
        <begin position="12"/>
        <end position="38"/>
    </location>
</feature>
<comment type="similarity">
    <text evidence="2 8">Belongs to the 4-toluene sulfonate uptake permease (TSUP) (TC 2.A.102) family.</text>
</comment>
<proteinExistence type="inferred from homology"/>
<dbReference type="RefSeq" id="WP_206868329.1">
    <property type="nucleotide sequence ID" value="NZ_BMBA01000001.1"/>
</dbReference>
<sequence>MLLIVIKILIISILAGIFGSILGLGGGIIITPVLTLMFGIDIKYAIGASIVSVIATSSGAAVAYVRDKITNIRIGMFLEIATTIGAITGAFISGFVNPKYLYVVFGVLLLYSALAMLKKKGQELPDDIITHPMAVKLRLNGEYHDKALNKDISYNVAGVYGGFGMMYVAGVISGLLGIGSGIFKVMAMDLFMKLPLKVSSATSNFMIGVTAAASAGVYLIRGDIDPKLAAPVALGVLVGATIGTKIMQNIKSKTIRLIFIPVLGYVSIQMIVKGFGM</sequence>
<dbReference type="Pfam" id="PF01925">
    <property type="entry name" value="TauE"/>
    <property type="match status" value="1"/>
</dbReference>
<evidence type="ECO:0000313" key="9">
    <source>
        <dbReference type="EMBL" id="GFZ30358.1"/>
    </source>
</evidence>
<reference evidence="9 10" key="1">
    <citation type="journal article" date="2021" name="Int. J. Syst. Evol. Microbiol.">
        <title>Clostridium zeae sp. nov., isolated from corn silage.</title>
        <authorList>
            <person name="Kobayashi H."/>
            <person name="Tanizawa Y."/>
            <person name="Yagura M."/>
            <person name="Sakamoto M."/>
            <person name="Ohkuma M."/>
            <person name="Tohno M."/>
        </authorList>
    </citation>
    <scope>NUCLEOTIDE SEQUENCE [LARGE SCALE GENOMIC DNA]</scope>
    <source>
        <strain evidence="9 10">CSC2</strain>
    </source>
</reference>
<feature type="transmembrane region" description="Helical" evidence="8">
    <location>
        <begin position="159"/>
        <end position="183"/>
    </location>
</feature>
<dbReference type="PANTHER" id="PTHR30269">
    <property type="entry name" value="TRANSMEMBRANE PROTEIN YFCA"/>
    <property type="match status" value="1"/>
</dbReference>
<comment type="subcellular location">
    <subcellularLocation>
        <location evidence="1 8">Cell membrane</location>
        <topology evidence="1 8">Multi-pass membrane protein</topology>
    </subcellularLocation>
</comment>
<dbReference type="InterPro" id="IPR002781">
    <property type="entry name" value="TM_pro_TauE-like"/>
</dbReference>